<dbReference type="RefSeq" id="WP_007426554.1">
    <property type="nucleotide sequence ID" value="NZ_AMGO01000021.1"/>
</dbReference>
<evidence type="ECO:0000313" key="4">
    <source>
        <dbReference type="Proteomes" id="UP000006765"/>
    </source>
</evidence>
<dbReference type="Pfam" id="PF09557">
    <property type="entry name" value="DUF2382"/>
    <property type="match status" value="1"/>
</dbReference>
<accession>K2HNX7</accession>
<dbReference type="InterPro" id="IPR019060">
    <property type="entry name" value="DUF2382"/>
</dbReference>
<evidence type="ECO:0000259" key="2">
    <source>
        <dbReference type="Pfam" id="PF09557"/>
    </source>
</evidence>
<reference evidence="3 4" key="1">
    <citation type="journal article" date="2012" name="J. Bacteriol.">
        <title>Draft Genome Sequence of Oceaniovalibus guishaninsula JLT2003T.</title>
        <authorList>
            <person name="Tang K."/>
            <person name="Liu K."/>
            <person name="Jiao N."/>
        </authorList>
    </citation>
    <scope>NUCLEOTIDE SEQUENCE [LARGE SCALE GENOMIC DNA]</scope>
    <source>
        <strain evidence="3 4">JLT2003</strain>
    </source>
</reference>
<feature type="domain" description="DUF2382" evidence="2">
    <location>
        <begin position="16"/>
        <end position="121"/>
    </location>
</feature>
<comment type="caution">
    <text evidence="3">The sequence shown here is derived from an EMBL/GenBank/DDBJ whole genome shotgun (WGS) entry which is preliminary data.</text>
</comment>
<evidence type="ECO:0000313" key="3">
    <source>
        <dbReference type="EMBL" id="EKE44564.1"/>
    </source>
</evidence>
<dbReference type="eggNOG" id="COG3861">
    <property type="taxonomic scope" value="Bacteria"/>
</dbReference>
<organism evidence="3 4">
    <name type="scientific">Oceaniovalibus guishaninsula JLT2003</name>
    <dbReference type="NCBI Taxonomy" id="1231392"/>
    <lineage>
        <taxon>Bacteria</taxon>
        <taxon>Pseudomonadati</taxon>
        <taxon>Pseudomonadota</taxon>
        <taxon>Alphaproteobacteria</taxon>
        <taxon>Rhodobacterales</taxon>
        <taxon>Roseobacteraceae</taxon>
        <taxon>Oceaniovalibus</taxon>
    </lineage>
</organism>
<dbReference type="Proteomes" id="UP000006765">
    <property type="component" value="Unassembled WGS sequence"/>
</dbReference>
<feature type="region of interest" description="Disordered" evidence="1">
    <location>
        <begin position="119"/>
        <end position="139"/>
    </location>
</feature>
<sequence>MSDRKSDEEAAGTHIPIARERVVLGKRKVEKVAAHLDIRTHAEDVTVSEPLQTEHVDVERVAIDRITDVPPEVRTEGAVTIVPVVEEVLVRQFRIVEEIRLTRRSETVEHTETVTLRRQEVVDASQSDRPIASTDDDRA</sequence>
<protein>
    <recommendedName>
        <fullName evidence="2">DUF2382 domain-containing protein</fullName>
    </recommendedName>
</protein>
<dbReference type="STRING" id="1231392.OCGS_1402"/>
<proteinExistence type="predicted"/>
<gene>
    <name evidence="3" type="ORF">OCGS_1402</name>
</gene>
<dbReference type="AlphaFoldDB" id="K2HNX7"/>
<dbReference type="OrthoDB" id="8686447at2"/>
<keyword evidence="4" id="KW-1185">Reference proteome</keyword>
<dbReference type="EMBL" id="AMGO01000021">
    <property type="protein sequence ID" value="EKE44564.1"/>
    <property type="molecule type" value="Genomic_DNA"/>
</dbReference>
<evidence type="ECO:0000256" key="1">
    <source>
        <dbReference type="SAM" id="MobiDB-lite"/>
    </source>
</evidence>
<name>K2HNX7_9RHOB</name>